<dbReference type="FunFam" id="3.40.1390.30:FF:000001">
    <property type="entry name" value="GTP cyclohydrolase 1 type 2"/>
    <property type="match status" value="1"/>
</dbReference>
<dbReference type="Pfam" id="PF01784">
    <property type="entry name" value="DUF34_NIF3"/>
    <property type="match status" value="1"/>
</dbReference>
<sequence>MQREELVQYLNDYLRCSDFADLGPNGLQVEGRQEIQKVVTAVSACVELFEKAIELKADAILVHHGIIWDFERPVYRGGYKRRVKLLLENDINLLAYHLPLDAHLEVGNNAVMARLLGLHNIQPFGEYKGQFVGVRGTLPATDAGDVFDRIKGKIKRDALIFPYGPEKISRMGLISGGAQKEVRQAIDLGLDLFISGEVSEFIMHLVKEEGIHYVAAGHYATERFGVQALGEHLRERFDLDVEFVDIPNPV</sequence>
<dbReference type="Gene3D" id="3.40.1390.30">
    <property type="entry name" value="NIF3 (NGG1p interacting factor 3)-like"/>
    <property type="match status" value="2"/>
</dbReference>
<dbReference type="PANTHER" id="PTHR13799:SF14">
    <property type="entry name" value="GTP CYCLOHYDROLASE 1 TYPE 2 HOMOLOG"/>
    <property type="match status" value="1"/>
</dbReference>
<protein>
    <recommendedName>
        <fullName evidence="3">GTP cyclohydrolase 1 type 2 homolog</fullName>
    </recommendedName>
</protein>
<comment type="subunit">
    <text evidence="2">Homohexamer.</text>
</comment>
<evidence type="ECO:0000256" key="1">
    <source>
        <dbReference type="ARBA" id="ARBA00006964"/>
    </source>
</evidence>
<dbReference type="AlphaFoldDB" id="A0A7V4U2U8"/>
<proteinExistence type="inferred from homology"/>
<evidence type="ECO:0000313" key="6">
    <source>
        <dbReference type="EMBL" id="HGY57056.1"/>
    </source>
</evidence>
<organism evidence="6">
    <name type="scientific">Caldithrix abyssi</name>
    <dbReference type="NCBI Taxonomy" id="187145"/>
    <lineage>
        <taxon>Bacteria</taxon>
        <taxon>Pseudomonadati</taxon>
        <taxon>Calditrichota</taxon>
        <taxon>Calditrichia</taxon>
        <taxon>Calditrichales</taxon>
        <taxon>Calditrichaceae</taxon>
        <taxon>Caldithrix</taxon>
    </lineage>
</organism>
<feature type="binding site" evidence="5">
    <location>
        <position position="101"/>
    </location>
    <ligand>
        <name>a divalent metal cation</name>
        <dbReference type="ChEBI" id="CHEBI:60240"/>
        <label>1</label>
    </ligand>
</feature>
<dbReference type="InterPro" id="IPR036069">
    <property type="entry name" value="DUF34/NIF3_sf"/>
</dbReference>
<evidence type="ECO:0000256" key="5">
    <source>
        <dbReference type="PIRSR" id="PIRSR602678-1"/>
    </source>
</evidence>
<evidence type="ECO:0000256" key="2">
    <source>
        <dbReference type="ARBA" id="ARBA00011643"/>
    </source>
</evidence>
<dbReference type="Proteomes" id="UP000885779">
    <property type="component" value="Unassembled WGS sequence"/>
</dbReference>
<feature type="binding site" evidence="5">
    <location>
        <position position="63"/>
    </location>
    <ligand>
        <name>a divalent metal cation</name>
        <dbReference type="ChEBI" id="CHEBI:60240"/>
        <label>1</label>
    </ligand>
</feature>
<feature type="binding site" evidence="5">
    <location>
        <position position="218"/>
    </location>
    <ligand>
        <name>a divalent metal cation</name>
        <dbReference type="ChEBI" id="CHEBI:60240"/>
        <label>1</label>
    </ligand>
</feature>
<evidence type="ECO:0000256" key="4">
    <source>
        <dbReference type="ARBA" id="ARBA00022723"/>
    </source>
</evidence>
<dbReference type="GO" id="GO:0005737">
    <property type="term" value="C:cytoplasm"/>
    <property type="evidence" value="ECO:0007669"/>
    <property type="project" value="TreeGrafter"/>
</dbReference>
<accession>A0A7V4U2U8</accession>
<name>A0A7V4U2U8_CALAY</name>
<feature type="binding site" evidence="5">
    <location>
        <position position="222"/>
    </location>
    <ligand>
        <name>a divalent metal cation</name>
        <dbReference type="ChEBI" id="CHEBI:60240"/>
        <label>1</label>
    </ligand>
</feature>
<dbReference type="InterPro" id="IPR002678">
    <property type="entry name" value="DUF34/NIF3"/>
</dbReference>
<keyword evidence="4 5" id="KW-0479">Metal-binding</keyword>
<gene>
    <name evidence="6" type="ORF">ENK44_15210</name>
</gene>
<dbReference type="NCBIfam" id="TIGR00486">
    <property type="entry name" value="YbgI_SA1388"/>
    <property type="match status" value="1"/>
</dbReference>
<comment type="similarity">
    <text evidence="1">Belongs to the GTP cyclohydrolase I type 2/NIF3 family.</text>
</comment>
<comment type="caution">
    <text evidence="6">The sequence shown here is derived from an EMBL/GenBank/DDBJ whole genome shotgun (WGS) entry which is preliminary data.</text>
</comment>
<feature type="binding site" evidence="5">
    <location>
        <position position="64"/>
    </location>
    <ligand>
        <name>a divalent metal cation</name>
        <dbReference type="ChEBI" id="CHEBI:60240"/>
        <label>2</label>
    </ligand>
</feature>
<dbReference type="PANTHER" id="PTHR13799">
    <property type="entry name" value="NGG1 INTERACTING FACTOR 3"/>
    <property type="match status" value="1"/>
</dbReference>
<evidence type="ECO:0000256" key="3">
    <source>
        <dbReference type="ARBA" id="ARBA00022112"/>
    </source>
</evidence>
<dbReference type="SUPFAM" id="SSF102705">
    <property type="entry name" value="NIF3 (NGG1p interacting factor 3)-like"/>
    <property type="match status" value="1"/>
</dbReference>
<dbReference type="EMBL" id="DRQG01000143">
    <property type="protein sequence ID" value="HGY57056.1"/>
    <property type="molecule type" value="Genomic_DNA"/>
</dbReference>
<reference evidence="6" key="1">
    <citation type="journal article" date="2020" name="mSystems">
        <title>Genome- and Community-Level Interaction Insights into Carbon Utilization and Element Cycling Functions of Hydrothermarchaeota in Hydrothermal Sediment.</title>
        <authorList>
            <person name="Zhou Z."/>
            <person name="Liu Y."/>
            <person name="Xu W."/>
            <person name="Pan J."/>
            <person name="Luo Z.H."/>
            <person name="Li M."/>
        </authorList>
    </citation>
    <scope>NUCLEOTIDE SEQUENCE [LARGE SCALE GENOMIC DNA]</scope>
    <source>
        <strain evidence="6">HyVt-577</strain>
    </source>
</reference>
<dbReference type="GO" id="GO:0046872">
    <property type="term" value="F:metal ion binding"/>
    <property type="evidence" value="ECO:0007669"/>
    <property type="project" value="UniProtKB-KW"/>
</dbReference>